<dbReference type="Gene3D" id="1.20.1250.20">
    <property type="entry name" value="MFS general substrate transporter like domains"/>
    <property type="match status" value="1"/>
</dbReference>
<dbReference type="PROSITE" id="PS50850">
    <property type="entry name" value="MFS"/>
    <property type="match status" value="1"/>
</dbReference>
<dbReference type="InterPro" id="IPR005829">
    <property type="entry name" value="Sugar_transporter_CS"/>
</dbReference>
<dbReference type="Proteomes" id="UP000294114">
    <property type="component" value="Unassembled WGS sequence"/>
</dbReference>
<organism evidence="9 10">
    <name type="scientific">Micromonospora kangleipakensis</name>
    <dbReference type="NCBI Taxonomy" id="1077942"/>
    <lineage>
        <taxon>Bacteria</taxon>
        <taxon>Bacillati</taxon>
        <taxon>Actinomycetota</taxon>
        <taxon>Actinomycetes</taxon>
        <taxon>Micromonosporales</taxon>
        <taxon>Micromonosporaceae</taxon>
        <taxon>Micromonospora</taxon>
    </lineage>
</organism>
<dbReference type="PANTHER" id="PTHR42718">
    <property type="entry name" value="MAJOR FACILITATOR SUPERFAMILY MULTIDRUG TRANSPORTER MFSC"/>
    <property type="match status" value="1"/>
</dbReference>
<feature type="transmembrane region" description="Helical" evidence="7">
    <location>
        <begin position="272"/>
        <end position="295"/>
    </location>
</feature>
<dbReference type="RefSeq" id="WP_130336600.1">
    <property type="nucleotide sequence ID" value="NZ_SHLD01000001.1"/>
</dbReference>
<dbReference type="Gene3D" id="1.20.1720.10">
    <property type="entry name" value="Multidrug resistance protein D"/>
    <property type="match status" value="1"/>
</dbReference>
<evidence type="ECO:0000256" key="3">
    <source>
        <dbReference type="ARBA" id="ARBA00022475"/>
    </source>
</evidence>
<feature type="transmembrane region" description="Helical" evidence="7">
    <location>
        <begin position="47"/>
        <end position="65"/>
    </location>
</feature>
<evidence type="ECO:0000259" key="8">
    <source>
        <dbReference type="PROSITE" id="PS50850"/>
    </source>
</evidence>
<dbReference type="InterPro" id="IPR011701">
    <property type="entry name" value="MFS"/>
</dbReference>
<evidence type="ECO:0000256" key="1">
    <source>
        <dbReference type="ARBA" id="ARBA00004651"/>
    </source>
</evidence>
<dbReference type="GO" id="GO:0005886">
    <property type="term" value="C:plasma membrane"/>
    <property type="evidence" value="ECO:0007669"/>
    <property type="project" value="UniProtKB-SubCell"/>
</dbReference>
<protein>
    <submittedName>
        <fullName evidence="9">EmrB/QacA subfamily drug resistance transporter</fullName>
    </submittedName>
</protein>
<dbReference type="PROSITE" id="PS00216">
    <property type="entry name" value="SUGAR_TRANSPORT_1"/>
    <property type="match status" value="1"/>
</dbReference>
<feature type="transmembrane region" description="Helical" evidence="7">
    <location>
        <begin position="307"/>
        <end position="328"/>
    </location>
</feature>
<feature type="transmembrane region" description="Helical" evidence="7">
    <location>
        <begin position="405"/>
        <end position="423"/>
    </location>
</feature>
<accession>A0A4Q8BG05</accession>
<keyword evidence="4 7" id="KW-0812">Transmembrane</keyword>
<evidence type="ECO:0000256" key="5">
    <source>
        <dbReference type="ARBA" id="ARBA00022989"/>
    </source>
</evidence>
<feature type="transmembrane region" description="Helical" evidence="7">
    <location>
        <begin position="335"/>
        <end position="356"/>
    </location>
</feature>
<feature type="transmembrane region" description="Helical" evidence="7">
    <location>
        <begin position="77"/>
        <end position="96"/>
    </location>
</feature>
<feature type="domain" description="Major facilitator superfamily (MFS) profile" evidence="8">
    <location>
        <begin position="11"/>
        <end position="460"/>
    </location>
</feature>
<feature type="transmembrane region" description="Helical" evidence="7">
    <location>
        <begin position="102"/>
        <end position="124"/>
    </location>
</feature>
<sequence length="487" mass="48130">MTGNATRRRAAVAVLCVVQFMVVLDSTITTVAVDAIRVDLATDERTLQYVLSLYAAAFGGLLLLAGRVADLAGRRRVFVAGAVTFTAASLLCAMASTMPALLAGRAVQGAGAAFVSAAAFALLLDLYPEGPGRNRVLGIWAGLGASGAAAGLILGGVLTDLAGWHLVFAVNVPLGAAAVALAVRLLPPAPSARPATARAAQLDVPGAITATLGTATLVFAVTRGQAEGWAEPGTVALLASAAMLLVAFGIVEARSPDPLVPLPALTRGPLPVAAVAIACLMAVVGSQGFFLVLYLQRIVGLGPTATGLAIAPSALLALVATTAAARLAGRVPARALVVAGLLLVAVAQLLLGYLPVDGSYLRDLLPGLLLFGLGLGTAFVGATIAGTAGLAPADKGRASGILNTAQQVGIAVGVAVLVSAAAVESARPEVLASGYGTGLRLGAFVAVAGAVFAAAGGRTRFGSTGRPARAGVGIVAGDGESAVADRQ</sequence>
<evidence type="ECO:0000313" key="9">
    <source>
        <dbReference type="EMBL" id="RZU76129.1"/>
    </source>
</evidence>
<evidence type="ECO:0000256" key="7">
    <source>
        <dbReference type="SAM" id="Phobius"/>
    </source>
</evidence>
<feature type="transmembrane region" description="Helical" evidence="7">
    <location>
        <begin position="136"/>
        <end position="158"/>
    </location>
</feature>
<dbReference type="GO" id="GO:0022857">
    <property type="term" value="F:transmembrane transporter activity"/>
    <property type="evidence" value="ECO:0007669"/>
    <property type="project" value="InterPro"/>
</dbReference>
<keyword evidence="5 7" id="KW-1133">Transmembrane helix</keyword>
<dbReference type="EMBL" id="SHLD01000001">
    <property type="protein sequence ID" value="RZU76129.1"/>
    <property type="molecule type" value="Genomic_DNA"/>
</dbReference>
<feature type="transmembrane region" description="Helical" evidence="7">
    <location>
        <begin position="234"/>
        <end position="251"/>
    </location>
</feature>
<dbReference type="PANTHER" id="PTHR42718:SF46">
    <property type="entry name" value="BLR6921 PROTEIN"/>
    <property type="match status" value="1"/>
</dbReference>
<evidence type="ECO:0000313" key="10">
    <source>
        <dbReference type="Proteomes" id="UP000294114"/>
    </source>
</evidence>
<reference evidence="9 10" key="1">
    <citation type="submission" date="2019-02" db="EMBL/GenBank/DDBJ databases">
        <title>Sequencing the genomes of 1000 actinobacteria strains.</title>
        <authorList>
            <person name="Klenk H.-P."/>
        </authorList>
    </citation>
    <scope>NUCLEOTIDE SEQUENCE [LARGE SCALE GENOMIC DNA]</scope>
    <source>
        <strain evidence="9 10">DSM 45612</strain>
    </source>
</reference>
<feature type="transmembrane region" description="Helical" evidence="7">
    <location>
        <begin position="368"/>
        <end position="393"/>
    </location>
</feature>
<comment type="subcellular location">
    <subcellularLocation>
        <location evidence="1">Cell membrane</location>
        <topology evidence="1">Multi-pass membrane protein</topology>
    </subcellularLocation>
</comment>
<feature type="transmembrane region" description="Helical" evidence="7">
    <location>
        <begin position="164"/>
        <end position="183"/>
    </location>
</feature>
<keyword evidence="10" id="KW-1185">Reference proteome</keyword>
<evidence type="ECO:0000256" key="2">
    <source>
        <dbReference type="ARBA" id="ARBA00022448"/>
    </source>
</evidence>
<dbReference type="SUPFAM" id="SSF103473">
    <property type="entry name" value="MFS general substrate transporter"/>
    <property type="match status" value="1"/>
</dbReference>
<name>A0A4Q8BG05_9ACTN</name>
<gene>
    <name evidence="9" type="ORF">EV384_4749</name>
</gene>
<feature type="transmembrane region" description="Helical" evidence="7">
    <location>
        <begin position="435"/>
        <end position="456"/>
    </location>
</feature>
<dbReference type="AlphaFoldDB" id="A0A4Q8BG05"/>
<dbReference type="OrthoDB" id="7375466at2"/>
<dbReference type="Pfam" id="PF07690">
    <property type="entry name" value="MFS_1"/>
    <property type="match status" value="1"/>
</dbReference>
<comment type="caution">
    <text evidence="9">The sequence shown here is derived from an EMBL/GenBank/DDBJ whole genome shotgun (WGS) entry which is preliminary data.</text>
</comment>
<keyword evidence="2" id="KW-0813">Transport</keyword>
<dbReference type="InterPro" id="IPR036259">
    <property type="entry name" value="MFS_trans_sf"/>
</dbReference>
<evidence type="ECO:0000256" key="4">
    <source>
        <dbReference type="ARBA" id="ARBA00022692"/>
    </source>
</evidence>
<keyword evidence="3" id="KW-1003">Cell membrane</keyword>
<evidence type="ECO:0000256" key="6">
    <source>
        <dbReference type="ARBA" id="ARBA00023136"/>
    </source>
</evidence>
<dbReference type="InterPro" id="IPR020846">
    <property type="entry name" value="MFS_dom"/>
</dbReference>
<feature type="transmembrane region" description="Helical" evidence="7">
    <location>
        <begin position="12"/>
        <end position="35"/>
    </location>
</feature>
<proteinExistence type="predicted"/>
<keyword evidence="6 7" id="KW-0472">Membrane</keyword>